<proteinExistence type="predicted"/>
<dbReference type="GO" id="GO:0006779">
    <property type="term" value="P:porphyrin-containing compound biosynthetic process"/>
    <property type="evidence" value="ECO:0007669"/>
    <property type="project" value="TreeGrafter"/>
</dbReference>
<dbReference type="SMART" id="SM00729">
    <property type="entry name" value="Elp3"/>
    <property type="match status" value="1"/>
</dbReference>
<protein>
    <submittedName>
        <fullName evidence="2">Radical SAM protein</fullName>
    </submittedName>
</protein>
<dbReference type="PANTHER" id="PTHR13932">
    <property type="entry name" value="COPROPORPHYRINIGEN III OXIDASE"/>
    <property type="match status" value="1"/>
</dbReference>
<evidence type="ECO:0000313" key="3">
    <source>
        <dbReference type="Proteomes" id="UP000727857"/>
    </source>
</evidence>
<dbReference type="EMBL" id="JADINF010000002">
    <property type="protein sequence ID" value="MBO8423408.1"/>
    <property type="molecule type" value="Genomic_DNA"/>
</dbReference>
<feature type="domain" description="Radical SAM core" evidence="1">
    <location>
        <begin position="157"/>
        <end position="356"/>
    </location>
</feature>
<reference evidence="2" key="2">
    <citation type="journal article" date="2021" name="PeerJ">
        <title>Extensive microbial diversity within the chicken gut microbiome revealed by metagenomics and culture.</title>
        <authorList>
            <person name="Gilroy R."/>
            <person name="Ravi A."/>
            <person name="Getino M."/>
            <person name="Pursley I."/>
            <person name="Horton D.L."/>
            <person name="Alikhan N.F."/>
            <person name="Baker D."/>
            <person name="Gharbi K."/>
            <person name="Hall N."/>
            <person name="Watson M."/>
            <person name="Adriaenssens E.M."/>
            <person name="Foster-Nyarko E."/>
            <person name="Jarju S."/>
            <person name="Secka A."/>
            <person name="Antonio M."/>
            <person name="Oren A."/>
            <person name="Chaudhuri R.R."/>
            <person name="La Ragione R."/>
            <person name="Hildebrand F."/>
            <person name="Pallen M.J."/>
        </authorList>
    </citation>
    <scope>NUCLEOTIDE SEQUENCE</scope>
    <source>
        <strain evidence="2">517</strain>
    </source>
</reference>
<dbReference type="InterPro" id="IPR023404">
    <property type="entry name" value="rSAM_horseshoe"/>
</dbReference>
<dbReference type="GO" id="GO:0003824">
    <property type="term" value="F:catalytic activity"/>
    <property type="evidence" value="ECO:0007669"/>
    <property type="project" value="InterPro"/>
</dbReference>
<dbReference type="PANTHER" id="PTHR13932:SF1">
    <property type="entry name" value="OXYGEN-INDEPENDENT COPROPORPHYRINOGEN-III OXIDASE-LIKE PROTEIN HEMZ"/>
    <property type="match status" value="1"/>
</dbReference>
<dbReference type="PROSITE" id="PS51918">
    <property type="entry name" value="RADICAL_SAM"/>
    <property type="match status" value="1"/>
</dbReference>
<name>A0A940DFU5_9FIRM</name>
<gene>
    <name evidence="2" type="ORF">IAB16_00080</name>
</gene>
<sequence length="356" mass="38751">MSVISLRLDCAALPSYMNDVQEVVRAFSPYIVIDAEAEGYVSVAADMTDDGSVRVRIASSCAPAVEETCPAPGKGELEDKRIFKSFVKRKLYSYCNRLTGISLPYGSLTGVRPTAVYYRAIGSHSNIVDYLTEEYDVEPLRAKLIADVVAGQAPVYNSEGEGVDVFVNIPICPTRCRYCSFISTEYARVRKLVPAYVDAVAEELEAIGAVIRRDDLKVRSVYFGGGTPTSLSAEELKRLVSLTSYGTEFTVEAGRPDSVTDEKMRVLAAGGVTRVSVNPQTLKDETLAAIGRKHTTAQFLEAFRIARGYGFDINTDLIAGLENETPDDFKASLDRVIALSPENITVHSLSVKRGAA</sequence>
<dbReference type="InterPro" id="IPR007197">
    <property type="entry name" value="rSAM"/>
</dbReference>
<comment type="caution">
    <text evidence="2">The sequence shown here is derived from an EMBL/GenBank/DDBJ whole genome shotgun (WGS) entry which is preliminary data.</text>
</comment>
<dbReference type="GO" id="GO:0051539">
    <property type="term" value="F:4 iron, 4 sulfur cluster binding"/>
    <property type="evidence" value="ECO:0007669"/>
    <property type="project" value="TreeGrafter"/>
</dbReference>
<dbReference type="InterPro" id="IPR006638">
    <property type="entry name" value="Elp3/MiaA/NifB-like_rSAM"/>
</dbReference>
<evidence type="ECO:0000313" key="2">
    <source>
        <dbReference type="EMBL" id="MBO8423408.1"/>
    </source>
</evidence>
<dbReference type="SUPFAM" id="SSF102114">
    <property type="entry name" value="Radical SAM enzymes"/>
    <property type="match status" value="1"/>
</dbReference>
<dbReference type="SFLD" id="SFLDG01065">
    <property type="entry name" value="anaerobic_coproporphyrinogen-I"/>
    <property type="match status" value="1"/>
</dbReference>
<feature type="non-terminal residue" evidence="2">
    <location>
        <position position="356"/>
    </location>
</feature>
<dbReference type="GO" id="GO:0005737">
    <property type="term" value="C:cytoplasm"/>
    <property type="evidence" value="ECO:0007669"/>
    <property type="project" value="TreeGrafter"/>
</dbReference>
<dbReference type="Proteomes" id="UP000727857">
    <property type="component" value="Unassembled WGS sequence"/>
</dbReference>
<dbReference type="AlphaFoldDB" id="A0A940DFU5"/>
<dbReference type="CDD" id="cd01335">
    <property type="entry name" value="Radical_SAM"/>
    <property type="match status" value="1"/>
</dbReference>
<dbReference type="SFLD" id="SFLDG01082">
    <property type="entry name" value="B12-binding_domain_containing"/>
    <property type="match status" value="1"/>
</dbReference>
<reference evidence="2" key="1">
    <citation type="submission" date="2020-10" db="EMBL/GenBank/DDBJ databases">
        <authorList>
            <person name="Gilroy R."/>
        </authorList>
    </citation>
    <scope>NUCLEOTIDE SEQUENCE</scope>
    <source>
        <strain evidence="2">517</strain>
    </source>
</reference>
<dbReference type="Gene3D" id="3.80.30.20">
    <property type="entry name" value="tm_1862 like domain"/>
    <property type="match status" value="1"/>
</dbReference>
<dbReference type="SFLD" id="SFLDS00029">
    <property type="entry name" value="Radical_SAM"/>
    <property type="match status" value="1"/>
</dbReference>
<dbReference type="InterPro" id="IPR058240">
    <property type="entry name" value="rSAM_sf"/>
</dbReference>
<evidence type="ECO:0000259" key="1">
    <source>
        <dbReference type="PROSITE" id="PS51918"/>
    </source>
</evidence>
<dbReference type="InterPro" id="IPR034505">
    <property type="entry name" value="Coproporphyrinogen-III_oxidase"/>
</dbReference>
<organism evidence="2 3">
    <name type="scientific">Candidatus Stercoripulliclostridium pullicola</name>
    <dbReference type="NCBI Taxonomy" id="2840953"/>
    <lineage>
        <taxon>Bacteria</taxon>
        <taxon>Bacillati</taxon>
        <taxon>Bacillota</taxon>
        <taxon>Clostridia</taxon>
        <taxon>Eubacteriales</taxon>
        <taxon>Candidatus Stercoripulliclostridium</taxon>
    </lineage>
</organism>
<accession>A0A940DFU5</accession>
<dbReference type="Pfam" id="PF04055">
    <property type="entry name" value="Radical_SAM"/>
    <property type="match status" value="1"/>
</dbReference>